<dbReference type="AlphaFoldDB" id="A0AAX4HDF8"/>
<dbReference type="RefSeq" id="XP_062878779.1">
    <property type="nucleotide sequence ID" value="XM_063022709.1"/>
</dbReference>
<dbReference type="GeneID" id="88174814"/>
<evidence type="ECO:0000313" key="2">
    <source>
        <dbReference type="Proteomes" id="UP001338582"/>
    </source>
</evidence>
<sequence>MNSSDSDLALDLKGHDEVCTKTNEAAQVFSEVEAGSESKVVTVRPESLEKADKAPGGVSVCENTPVSTSDGETNFVEHEMAFWKYIAKICAHDVAPPVVPEGKEIPYGIMLDHFPPHSWWLELVASINLSTQNLSESSKFPYYKGMEQIRNILLPVFSIFEKSHRRILTGLQDMNYPKYIYFDELSEKWLLSVQEYELKFAEKQGEILAVISNTADVDANRALQKTYDHFVRRNELWCRQTKWYYEHIYQGVWYTFYFCYYAWTDQIGIWIYTGLKSIGDAWDYLER</sequence>
<gene>
    <name evidence="1" type="ORF">PUMCH_003751</name>
</gene>
<dbReference type="KEGG" id="asau:88174814"/>
<name>A0AAX4HDF8_9ASCO</name>
<evidence type="ECO:0000313" key="1">
    <source>
        <dbReference type="EMBL" id="WPK26398.1"/>
    </source>
</evidence>
<proteinExistence type="predicted"/>
<dbReference type="EMBL" id="CP138897">
    <property type="protein sequence ID" value="WPK26398.1"/>
    <property type="molecule type" value="Genomic_DNA"/>
</dbReference>
<keyword evidence="2" id="KW-1185">Reference proteome</keyword>
<dbReference type="Proteomes" id="UP001338582">
    <property type="component" value="Chromosome 4"/>
</dbReference>
<organism evidence="1 2">
    <name type="scientific">Australozyma saopauloensis</name>
    <dbReference type="NCBI Taxonomy" id="291208"/>
    <lineage>
        <taxon>Eukaryota</taxon>
        <taxon>Fungi</taxon>
        <taxon>Dikarya</taxon>
        <taxon>Ascomycota</taxon>
        <taxon>Saccharomycotina</taxon>
        <taxon>Pichiomycetes</taxon>
        <taxon>Metschnikowiaceae</taxon>
        <taxon>Australozyma</taxon>
    </lineage>
</organism>
<protein>
    <submittedName>
        <fullName evidence="1">Uncharacterized protein</fullName>
    </submittedName>
</protein>
<accession>A0AAX4HDF8</accession>
<reference evidence="1 2" key="1">
    <citation type="submission" date="2023-10" db="EMBL/GenBank/DDBJ databases">
        <title>Draft Genome Sequence of Candida saopaulonensis from a very Premature Infant with Sepsis.</title>
        <authorList>
            <person name="Ning Y."/>
            <person name="Dai R."/>
            <person name="Xiao M."/>
            <person name="Xu Y."/>
            <person name="Yan Q."/>
            <person name="Zhang L."/>
        </authorList>
    </citation>
    <scope>NUCLEOTIDE SEQUENCE [LARGE SCALE GENOMIC DNA]</scope>
    <source>
        <strain evidence="1 2">19XY460</strain>
    </source>
</reference>